<organism evidence="7 8">
    <name type="scientific">Fulvivirga kasyanovii</name>
    <dbReference type="NCBI Taxonomy" id="396812"/>
    <lineage>
        <taxon>Bacteria</taxon>
        <taxon>Pseudomonadati</taxon>
        <taxon>Bacteroidota</taxon>
        <taxon>Cytophagia</taxon>
        <taxon>Cytophagales</taxon>
        <taxon>Fulvivirgaceae</taxon>
        <taxon>Fulvivirga</taxon>
    </lineage>
</organism>
<dbReference type="SMART" id="SM00345">
    <property type="entry name" value="HTH_GNTR"/>
    <property type="match status" value="1"/>
</dbReference>
<keyword evidence="4" id="KW-0238">DNA-binding</keyword>
<dbReference type="InterPro" id="IPR015424">
    <property type="entry name" value="PyrdxlP-dep_Trfase"/>
</dbReference>
<keyword evidence="8" id="KW-1185">Reference proteome</keyword>
<dbReference type="Pfam" id="PF00155">
    <property type="entry name" value="Aminotran_1_2"/>
    <property type="match status" value="1"/>
</dbReference>
<dbReference type="InterPro" id="IPR051446">
    <property type="entry name" value="HTH_trans_reg/aminotransferase"/>
</dbReference>
<keyword evidence="7" id="KW-0032">Aminotransferase</keyword>
<dbReference type="InterPro" id="IPR015421">
    <property type="entry name" value="PyrdxlP-dep_Trfase_major"/>
</dbReference>
<feature type="domain" description="HTH gntR-type" evidence="6">
    <location>
        <begin position="16"/>
        <end position="84"/>
    </location>
</feature>
<dbReference type="Gene3D" id="1.10.10.10">
    <property type="entry name" value="Winged helix-like DNA-binding domain superfamily/Winged helix DNA-binding domain"/>
    <property type="match status" value="1"/>
</dbReference>
<evidence type="ECO:0000256" key="3">
    <source>
        <dbReference type="ARBA" id="ARBA00023015"/>
    </source>
</evidence>
<comment type="similarity">
    <text evidence="1">In the C-terminal section; belongs to the class-I pyridoxal-phosphate-dependent aminotransferase family.</text>
</comment>
<sequence>MKLIQELIQIDPHSDLPVYIQITNGFIRAIRNGQLRKGLKLPGSREVAGLLGVNRMTMVAAYDELQAQGWIEMVARKGTFVKNILPVMSPGKIVSEQEVFTLPDDSAFPFNSERIVPYPLSDFPDTGKLVFNDGFPDPRLVPAEALIKAMRSLSRLGSYKKYLMYGGTQGTPALRKILADYLRDSRGLPITPDNILITRGAQMGIYLTSNVLIEPGDQVIVGEPNYFGANLTFQQLGADINRVPVDEEGLDIDAIEQLCKIKKIRLVYVIPHHHNPTTVTLTPERRVRLLELSFKYRFAIIEDDYDYDFHYASKPMMPMASLDRHGNVIYIGTLTKTLAPAIRFGFVVAPKHFIQTTTRLRKTVDTQGDALMENALAELYKDGTISRHIKKSVKLYKERRDHFCKLLESEIGKHISFKIPDGGMSVWVRFLHADVKQIAEKAFKKGVVMNNGSDYDTPERSFNSARLGFASLNFEEQKQAVSILKQCLEQ</sequence>
<dbReference type="RefSeq" id="WP_155170200.1">
    <property type="nucleotide sequence ID" value="NZ_BAAAFL010000053.1"/>
</dbReference>
<dbReference type="PANTHER" id="PTHR46577:SF1">
    <property type="entry name" value="HTH-TYPE TRANSCRIPTIONAL REGULATORY PROTEIN GABR"/>
    <property type="match status" value="1"/>
</dbReference>
<dbReference type="CDD" id="cd07377">
    <property type="entry name" value="WHTH_GntR"/>
    <property type="match status" value="1"/>
</dbReference>
<keyword evidence="3" id="KW-0805">Transcription regulation</keyword>
<name>A0ABW9RK71_9BACT</name>
<dbReference type="InterPro" id="IPR004839">
    <property type="entry name" value="Aminotransferase_I/II_large"/>
</dbReference>
<evidence type="ECO:0000313" key="7">
    <source>
        <dbReference type="EMBL" id="MTI24325.1"/>
    </source>
</evidence>
<keyword evidence="7" id="KW-0808">Transferase</keyword>
<dbReference type="InterPro" id="IPR036390">
    <property type="entry name" value="WH_DNA-bd_sf"/>
</dbReference>
<evidence type="ECO:0000259" key="6">
    <source>
        <dbReference type="PROSITE" id="PS50949"/>
    </source>
</evidence>
<evidence type="ECO:0000256" key="2">
    <source>
        <dbReference type="ARBA" id="ARBA00022898"/>
    </source>
</evidence>
<evidence type="ECO:0000256" key="5">
    <source>
        <dbReference type="ARBA" id="ARBA00023163"/>
    </source>
</evidence>
<evidence type="ECO:0000256" key="4">
    <source>
        <dbReference type="ARBA" id="ARBA00023125"/>
    </source>
</evidence>
<dbReference type="SUPFAM" id="SSF46785">
    <property type="entry name" value="Winged helix' DNA-binding domain"/>
    <property type="match status" value="1"/>
</dbReference>
<evidence type="ECO:0000313" key="8">
    <source>
        <dbReference type="Proteomes" id="UP000798808"/>
    </source>
</evidence>
<dbReference type="EMBL" id="SMLW01000397">
    <property type="protein sequence ID" value="MTI24325.1"/>
    <property type="molecule type" value="Genomic_DNA"/>
</dbReference>
<keyword evidence="5" id="KW-0804">Transcription</keyword>
<dbReference type="InterPro" id="IPR000524">
    <property type="entry name" value="Tscrpt_reg_HTH_GntR"/>
</dbReference>
<evidence type="ECO:0000256" key="1">
    <source>
        <dbReference type="ARBA" id="ARBA00005384"/>
    </source>
</evidence>
<dbReference type="InterPro" id="IPR036388">
    <property type="entry name" value="WH-like_DNA-bd_sf"/>
</dbReference>
<dbReference type="Gene3D" id="3.40.640.10">
    <property type="entry name" value="Type I PLP-dependent aspartate aminotransferase-like (Major domain)"/>
    <property type="match status" value="1"/>
</dbReference>
<dbReference type="CDD" id="cd00609">
    <property type="entry name" value="AAT_like"/>
    <property type="match status" value="1"/>
</dbReference>
<dbReference type="Proteomes" id="UP000798808">
    <property type="component" value="Unassembled WGS sequence"/>
</dbReference>
<accession>A0ABW9RK71</accession>
<dbReference type="Pfam" id="PF00392">
    <property type="entry name" value="GntR"/>
    <property type="match status" value="1"/>
</dbReference>
<dbReference type="GO" id="GO:0008483">
    <property type="term" value="F:transaminase activity"/>
    <property type="evidence" value="ECO:0007669"/>
    <property type="project" value="UniProtKB-KW"/>
</dbReference>
<dbReference type="PANTHER" id="PTHR46577">
    <property type="entry name" value="HTH-TYPE TRANSCRIPTIONAL REGULATORY PROTEIN GABR"/>
    <property type="match status" value="1"/>
</dbReference>
<proteinExistence type="inferred from homology"/>
<protein>
    <submittedName>
        <fullName evidence="7">PLP-dependent aminotransferase family protein</fullName>
    </submittedName>
</protein>
<dbReference type="PROSITE" id="PS50949">
    <property type="entry name" value="HTH_GNTR"/>
    <property type="match status" value="1"/>
</dbReference>
<gene>
    <name evidence="7" type="ORF">E1163_05145</name>
</gene>
<keyword evidence="2" id="KW-0663">Pyridoxal phosphate</keyword>
<reference evidence="7 8" key="1">
    <citation type="submission" date="2019-02" db="EMBL/GenBank/DDBJ databases">
        <authorList>
            <person name="Goldberg S.R."/>
            <person name="Haltli B.A."/>
            <person name="Correa H."/>
            <person name="Russell K.G."/>
        </authorList>
    </citation>
    <scope>NUCLEOTIDE SEQUENCE [LARGE SCALE GENOMIC DNA]</scope>
    <source>
        <strain evidence="7 8">JCM 16186</strain>
    </source>
</reference>
<dbReference type="SUPFAM" id="SSF53383">
    <property type="entry name" value="PLP-dependent transferases"/>
    <property type="match status" value="1"/>
</dbReference>
<comment type="caution">
    <text evidence="7">The sequence shown here is derived from an EMBL/GenBank/DDBJ whole genome shotgun (WGS) entry which is preliminary data.</text>
</comment>